<dbReference type="Proteomes" id="UP000287651">
    <property type="component" value="Unassembled WGS sequence"/>
</dbReference>
<dbReference type="GO" id="GO:0046872">
    <property type="term" value="F:metal ion binding"/>
    <property type="evidence" value="ECO:0007669"/>
    <property type="project" value="UniProtKB-KW"/>
</dbReference>
<evidence type="ECO:0000259" key="12">
    <source>
        <dbReference type="Pfam" id="PF02775"/>
    </source>
</evidence>
<keyword evidence="10" id="KW-0786">Thiamine pyrophosphate</keyword>
<gene>
    <name evidence="13" type="ORF">B296_00028395</name>
</gene>
<dbReference type="InterPro" id="IPR029061">
    <property type="entry name" value="THDP-binding"/>
</dbReference>
<evidence type="ECO:0000256" key="8">
    <source>
        <dbReference type="ARBA" id="ARBA00022793"/>
    </source>
</evidence>
<accession>A0A426Y7W0</accession>
<name>A0A426Y7W0_ENSVE</name>
<dbReference type="PANTHER" id="PTHR43452">
    <property type="entry name" value="PYRUVATE DECARBOXYLASE"/>
    <property type="match status" value="1"/>
</dbReference>
<proteinExistence type="inferred from homology"/>
<feature type="domain" description="Thiamine pyrophosphate enzyme TPP-binding" evidence="12">
    <location>
        <begin position="3"/>
        <end position="50"/>
    </location>
</feature>
<dbReference type="GO" id="GO:0000949">
    <property type="term" value="P:aromatic amino acid family catabolic process to alcohol via Ehrlich pathway"/>
    <property type="evidence" value="ECO:0007669"/>
    <property type="project" value="TreeGrafter"/>
</dbReference>
<dbReference type="GO" id="GO:0004737">
    <property type="term" value="F:pyruvate decarboxylase activity"/>
    <property type="evidence" value="ECO:0007669"/>
    <property type="project" value="UniProtKB-EC"/>
</dbReference>
<evidence type="ECO:0000313" key="13">
    <source>
        <dbReference type="EMBL" id="RRT47812.1"/>
    </source>
</evidence>
<dbReference type="AlphaFoldDB" id="A0A426Y7W0"/>
<comment type="similarity">
    <text evidence="4">Belongs to the TPP enzyme family.</text>
</comment>
<evidence type="ECO:0000256" key="11">
    <source>
        <dbReference type="ARBA" id="ARBA00023239"/>
    </source>
</evidence>
<reference evidence="13 14" key="1">
    <citation type="journal article" date="2014" name="Agronomy (Basel)">
        <title>A Draft Genome Sequence for Ensete ventricosum, the Drought-Tolerant Tree Against Hunger.</title>
        <authorList>
            <person name="Harrison J."/>
            <person name="Moore K.A."/>
            <person name="Paszkiewicz K."/>
            <person name="Jones T."/>
            <person name="Grant M."/>
            <person name="Ambacheew D."/>
            <person name="Muzemil S."/>
            <person name="Studholme D.J."/>
        </authorList>
    </citation>
    <scope>NUCLEOTIDE SEQUENCE [LARGE SCALE GENOMIC DNA]</scope>
</reference>
<evidence type="ECO:0000256" key="7">
    <source>
        <dbReference type="ARBA" id="ARBA00022723"/>
    </source>
</evidence>
<keyword evidence="11" id="KW-0456">Lyase</keyword>
<organism evidence="13 14">
    <name type="scientific">Ensete ventricosum</name>
    <name type="common">Abyssinian banana</name>
    <name type="synonym">Musa ensete</name>
    <dbReference type="NCBI Taxonomy" id="4639"/>
    <lineage>
        <taxon>Eukaryota</taxon>
        <taxon>Viridiplantae</taxon>
        <taxon>Streptophyta</taxon>
        <taxon>Embryophyta</taxon>
        <taxon>Tracheophyta</taxon>
        <taxon>Spermatophyta</taxon>
        <taxon>Magnoliopsida</taxon>
        <taxon>Liliopsida</taxon>
        <taxon>Zingiberales</taxon>
        <taxon>Musaceae</taxon>
        <taxon>Ensete</taxon>
    </lineage>
</organism>
<evidence type="ECO:0000256" key="4">
    <source>
        <dbReference type="ARBA" id="ARBA00007812"/>
    </source>
</evidence>
<evidence type="ECO:0000256" key="2">
    <source>
        <dbReference type="ARBA" id="ARBA00001920"/>
    </source>
</evidence>
<dbReference type="GO" id="GO:0005829">
    <property type="term" value="C:cytosol"/>
    <property type="evidence" value="ECO:0007669"/>
    <property type="project" value="TreeGrafter"/>
</dbReference>
<evidence type="ECO:0000256" key="9">
    <source>
        <dbReference type="ARBA" id="ARBA00022842"/>
    </source>
</evidence>
<protein>
    <recommendedName>
        <fullName evidence="6">pyruvate decarboxylase</fullName>
        <ecNumber evidence="6">4.1.1.1</ecNumber>
    </recommendedName>
</protein>
<comment type="caution">
    <text evidence="13">The sequence shown here is derived from an EMBL/GenBank/DDBJ whole genome shotgun (WGS) entry which is preliminary data.</text>
</comment>
<evidence type="ECO:0000313" key="14">
    <source>
        <dbReference type="Proteomes" id="UP000287651"/>
    </source>
</evidence>
<evidence type="ECO:0000256" key="10">
    <source>
        <dbReference type="ARBA" id="ARBA00023052"/>
    </source>
</evidence>
<keyword evidence="9" id="KW-0460">Magnesium</keyword>
<comment type="cofactor">
    <cofactor evidence="2">
        <name>a metal cation</name>
        <dbReference type="ChEBI" id="CHEBI:25213"/>
    </cofactor>
</comment>
<dbReference type="SUPFAM" id="SSF52518">
    <property type="entry name" value="Thiamin diphosphate-binding fold (THDP-binding)"/>
    <property type="match status" value="1"/>
</dbReference>
<dbReference type="EC" id="4.1.1.1" evidence="6"/>
<keyword evidence="7" id="KW-0479">Metal-binding</keyword>
<dbReference type="Gene3D" id="3.40.50.970">
    <property type="match status" value="2"/>
</dbReference>
<evidence type="ECO:0000256" key="1">
    <source>
        <dbReference type="ARBA" id="ARBA00001041"/>
    </source>
</evidence>
<evidence type="ECO:0000256" key="5">
    <source>
        <dbReference type="ARBA" id="ARBA00011881"/>
    </source>
</evidence>
<dbReference type="GO" id="GO:0030976">
    <property type="term" value="F:thiamine pyrophosphate binding"/>
    <property type="evidence" value="ECO:0007669"/>
    <property type="project" value="InterPro"/>
</dbReference>
<comment type="subunit">
    <text evidence="5">Homotetramer.</text>
</comment>
<sequence length="131" mass="14221">MQCGSIGWSGGATLGYAQAVKGSKRVIAFIGDGSFQNSINFLINNGGYTIEVEIHDGPYNVINNWDYTGLVDLSSVRHEEELKEAIETAVGSKQACLCFIEVIVHKDDTSKELPEWGSRVCSASSRPPNPQ</sequence>
<dbReference type="InterPro" id="IPR012110">
    <property type="entry name" value="PDC/IPDC-like"/>
</dbReference>
<dbReference type="InterPro" id="IPR011766">
    <property type="entry name" value="TPP_enzyme_TPP-bd"/>
</dbReference>
<keyword evidence="8" id="KW-0210">Decarboxylase</keyword>
<dbReference type="PANTHER" id="PTHR43452:SF6">
    <property type="entry name" value="PYRUVATE DECARBOXYLASE 2"/>
    <property type="match status" value="1"/>
</dbReference>
<dbReference type="Pfam" id="PF02775">
    <property type="entry name" value="TPP_enzyme_C"/>
    <property type="match status" value="1"/>
</dbReference>
<dbReference type="EMBL" id="AMZH03014332">
    <property type="protein sequence ID" value="RRT47812.1"/>
    <property type="molecule type" value="Genomic_DNA"/>
</dbReference>
<comment type="catalytic activity">
    <reaction evidence="1">
        <text>a 2-oxocarboxylate + H(+) = an aldehyde + CO2</text>
        <dbReference type="Rhea" id="RHEA:11628"/>
        <dbReference type="ChEBI" id="CHEBI:15378"/>
        <dbReference type="ChEBI" id="CHEBI:16526"/>
        <dbReference type="ChEBI" id="CHEBI:17478"/>
        <dbReference type="ChEBI" id="CHEBI:35179"/>
        <dbReference type="EC" id="4.1.1.1"/>
    </reaction>
</comment>
<comment type="cofactor">
    <cofactor evidence="3">
        <name>thiamine diphosphate</name>
        <dbReference type="ChEBI" id="CHEBI:58937"/>
    </cofactor>
</comment>
<evidence type="ECO:0000256" key="3">
    <source>
        <dbReference type="ARBA" id="ARBA00001964"/>
    </source>
</evidence>
<evidence type="ECO:0000256" key="6">
    <source>
        <dbReference type="ARBA" id="ARBA00013202"/>
    </source>
</evidence>